<dbReference type="Proteomes" id="UP001607303">
    <property type="component" value="Unassembled WGS sequence"/>
</dbReference>
<name>A0ABD2BKZ9_VESMC</name>
<organism evidence="2 3">
    <name type="scientific">Vespula maculifrons</name>
    <name type="common">Eastern yellow jacket</name>
    <name type="synonym">Wasp</name>
    <dbReference type="NCBI Taxonomy" id="7453"/>
    <lineage>
        <taxon>Eukaryota</taxon>
        <taxon>Metazoa</taxon>
        <taxon>Ecdysozoa</taxon>
        <taxon>Arthropoda</taxon>
        <taxon>Hexapoda</taxon>
        <taxon>Insecta</taxon>
        <taxon>Pterygota</taxon>
        <taxon>Neoptera</taxon>
        <taxon>Endopterygota</taxon>
        <taxon>Hymenoptera</taxon>
        <taxon>Apocrita</taxon>
        <taxon>Aculeata</taxon>
        <taxon>Vespoidea</taxon>
        <taxon>Vespidae</taxon>
        <taxon>Vespinae</taxon>
        <taxon>Vespula</taxon>
    </lineage>
</organism>
<comment type="caution">
    <text evidence="2">The sequence shown here is derived from an EMBL/GenBank/DDBJ whole genome shotgun (WGS) entry which is preliminary data.</text>
</comment>
<evidence type="ECO:0000313" key="3">
    <source>
        <dbReference type="Proteomes" id="UP001607303"/>
    </source>
</evidence>
<sequence>THKIVCCGYERMYKRSYDKPMKPSQTLYIAKEDANSRGFVPVVHKCKSAGKCEARIQAITTDEARSVDAHQRDGNTLPMLKHPLHGSRHATFYYEISSSIDNDNDDDDDDDDEDNDDGDSNDSFGNGCGDTGGDDSGGSGGVTFFAENRSRIPLTWPRSISVNDADVVGQCRRLVYSRLDIPFRVFRYFASRIISP</sequence>
<feature type="compositionally biased region" description="Gly residues" evidence="1">
    <location>
        <begin position="126"/>
        <end position="141"/>
    </location>
</feature>
<dbReference type="AlphaFoldDB" id="A0ABD2BKZ9"/>
<proteinExistence type="predicted"/>
<dbReference type="EMBL" id="JAYRBN010000074">
    <property type="protein sequence ID" value="KAL2733453.1"/>
    <property type="molecule type" value="Genomic_DNA"/>
</dbReference>
<feature type="non-terminal residue" evidence="2">
    <location>
        <position position="1"/>
    </location>
</feature>
<evidence type="ECO:0000313" key="2">
    <source>
        <dbReference type="EMBL" id="KAL2733453.1"/>
    </source>
</evidence>
<reference evidence="2 3" key="1">
    <citation type="journal article" date="2024" name="Ann. Entomol. Soc. Am.">
        <title>Genomic analyses of the southern and eastern yellowjacket wasps (Hymenoptera: Vespidae) reveal evolutionary signatures of social life.</title>
        <authorList>
            <person name="Catto M.A."/>
            <person name="Caine P.B."/>
            <person name="Orr S.E."/>
            <person name="Hunt B.G."/>
            <person name="Goodisman M.A.D."/>
        </authorList>
    </citation>
    <scope>NUCLEOTIDE SEQUENCE [LARGE SCALE GENOMIC DNA]</scope>
    <source>
        <strain evidence="2">232</strain>
        <tissue evidence="2">Head and thorax</tissue>
    </source>
</reference>
<feature type="compositionally biased region" description="Acidic residues" evidence="1">
    <location>
        <begin position="102"/>
        <end position="120"/>
    </location>
</feature>
<accession>A0ABD2BKZ9</accession>
<evidence type="ECO:0000256" key="1">
    <source>
        <dbReference type="SAM" id="MobiDB-lite"/>
    </source>
</evidence>
<gene>
    <name evidence="2" type="ORF">V1477_014421</name>
</gene>
<keyword evidence="3" id="KW-1185">Reference proteome</keyword>
<feature type="region of interest" description="Disordered" evidence="1">
    <location>
        <begin position="99"/>
        <end position="142"/>
    </location>
</feature>
<feature type="non-terminal residue" evidence="2">
    <location>
        <position position="196"/>
    </location>
</feature>
<protein>
    <submittedName>
        <fullName evidence="2">Uncharacterized protein</fullName>
    </submittedName>
</protein>